<evidence type="ECO:0000256" key="3">
    <source>
        <dbReference type="SAM" id="MobiDB-lite"/>
    </source>
</evidence>
<evidence type="ECO:0000313" key="4">
    <source>
        <dbReference type="EMBL" id="PWN29721.1"/>
    </source>
</evidence>
<feature type="compositionally biased region" description="Acidic residues" evidence="3">
    <location>
        <begin position="1370"/>
        <end position="1380"/>
    </location>
</feature>
<dbReference type="Proteomes" id="UP000245884">
    <property type="component" value="Unassembled WGS sequence"/>
</dbReference>
<keyword evidence="1" id="KW-0677">Repeat</keyword>
<dbReference type="InterPro" id="IPR031101">
    <property type="entry name" value="Ctr9"/>
</dbReference>
<dbReference type="InterPro" id="IPR019734">
    <property type="entry name" value="TPR_rpt"/>
</dbReference>
<feature type="region of interest" description="Disordered" evidence="3">
    <location>
        <begin position="1138"/>
        <end position="1380"/>
    </location>
</feature>
<feature type="compositionally biased region" description="Acidic residues" evidence="3">
    <location>
        <begin position="1239"/>
        <end position="1248"/>
    </location>
</feature>
<reference evidence="4 5" key="1">
    <citation type="journal article" date="2018" name="Mol. Biol. Evol.">
        <title>Broad Genomic Sampling Reveals a Smut Pathogenic Ancestry of the Fungal Clade Ustilaginomycotina.</title>
        <authorList>
            <person name="Kijpornyongpan T."/>
            <person name="Mondo S.J."/>
            <person name="Barry K."/>
            <person name="Sandor L."/>
            <person name="Lee J."/>
            <person name="Lipzen A."/>
            <person name="Pangilinan J."/>
            <person name="LaButti K."/>
            <person name="Hainaut M."/>
            <person name="Henrissat B."/>
            <person name="Grigoriev I.V."/>
            <person name="Spatafora J.W."/>
            <person name="Aime M.C."/>
        </authorList>
    </citation>
    <scope>NUCLEOTIDE SEQUENCE [LARGE SCALE GENOMIC DNA]</scope>
    <source>
        <strain evidence="4 5">MCA 5214</strain>
    </source>
</reference>
<dbReference type="EMBL" id="KZ819663">
    <property type="protein sequence ID" value="PWN29721.1"/>
    <property type="molecule type" value="Genomic_DNA"/>
</dbReference>
<feature type="compositionally biased region" description="Basic residues" evidence="3">
    <location>
        <begin position="1269"/>
        <end position="1286"/>
    </location>
</feature>
<feature type="compositionally biased region" description="Low complexity" evidence="3">
    <location>
        <begin position="1293"/>
        <end position="1304"/>
    </location>
</feature>
<proteinExistence type="predicted"/>
<dbReference type="SUPFAM" id="SSF48452">
    <property type="entry name" value="TPR-like"/>
    <property type="match status" value="2"/>
</dbReference>
<feature type="compositionally biased region" description="Basic and acidic residues" evidence="3">
    <location>
        <begin position="1138"/>
        <end position="1176"/>
    </location>
</feature>
<accession>A0A316UZJ0</accession>
<dbReference type="GO" id="GO:0000993">
    <property type="term" value="F:RNA polymerase II complex binding"/>
    <property type="evidence" value="ECO:0007669"/>
    <property type="project" value="TreeGrafter"/>
</dbReference>
<protein>
    <submittedName>
        <fullName evidence="4">TPR-like protein</fullName>
    </submittedName>
</protein>
<dbReference type="Gene3D" id="1.25.40.10">
    <property type="entry name" value="Tetratricopeptide repeat domain"/>
    <property type="match status" value="2"/>
</dbReference>
<dbReference type="OrthoDB" id="343875at2759"/>
<evidence type="ECO:0000256" key="1">
    <source>
        <dbReference type="ARBA" id="ARBA00022737"/>
    </source>
</evidence>
<evidence type="ECO:0000256" key="2">
    <source>
        <dbReference type="ARBA" id="ARBA00022803"/>
    </source>
</evidence>
<feature type="compositionally biased region" description="Basic residues" evidence="3">
    <location>
        <begin position="1337"/>
        <end position="1356"/>
    </location>
</feature>
<dbReference type="PANTHER" id="PTHR14027">
    <property type="entry name" value="RNA POLYMERASE-ASSOCIATED PROTEIN CTR9"/>
    <property type="match status" value="1"/>
</dbReference>
<dbReference type="RefSeq" id="XP_025364333.1">
    <property type="nucleotide sequence ID" value="XM_025505523.1"/>
</dbReference>
<keyword evidence="5" id="KW-1185">Reference proteome</keyword>
<feature type="compositionally biased region" description="Low complexity" evidence="3">
    <location>
        <begin position="1000"/>
        <end position="1015"/>
    </location>
</feature>
<sequence>MEVETERILSIPTEQGDVPIDLADLPNDAESVQDIVGLLAADAQPAHYWATLAYEYLRHHDNEPAAIEFLGRGSHTLRMTPNKSRGTALLDSMLAGLYANRARSSPKQIIQEAKYQPLAGREGLHAKHAHFSYATQLTNAAAASDPAAVHSQLSRAVDMALKGMTNDAERIFTDVSTKQPKNTLALLGKACCLLRRRAFPQALAIYQHALALVLPYEKKGDFSRPDPRIGIGLCLAGMGKVSDARRAWQRSADIYPNKSAPKLLLGLSAINAASQSAALPLGLFDVGISATEEQARQAAREQGLASIQAAWALNNKSAMTAVALSEHFARRASALAAEGDVLKATAQFTQALKLGEHALQYADARSDLLAATAATARAAHLAMHAASQSKCTLDEMEMRSMANRHWNRIVEDLGRAPLPGSSNAAISPLFAHASVSLAQLQLGQGEVVAAMHTLDVLRLANHHQTPSHLVEASFLEASLRAASHPGAGKEEVARDRHKARVLLERSLNLCDAASEDSRGGSSSTAASRKALVAEVAGQSTVQQIHALGQDVLANVELAQLLQVGASRADLPRAARRYQAALDIFARQREAGSDVIANTSASLEIRLRANLGAILGVRALESVVGAGFVTKGGPTQPQHPLIERSLEHLRVALDLIRSSEERNAAAPEDLESEKTTILYNAARLQESSSSLEDARRTYETLLSMHPEYIDARVRLAIMVASLPSSDNVNGKATQLANAYFKEALSSDPANLDTRAAYVCFLAGELPCSPYPGQWGIIKDTLAELFLGANDSKATRVFGGAQAAKQVATDATGDSFIMSAMGWSYYQLGREARDKKERERCMFRSAEFFGQALANDQRCAVAAQGLGILLCDDGLIGSKGPASQDPEAERDARRRAVDEGLSVFSKLREVRHDGSIHVCLGHALGRREEWERSAKAYEVASRQYYDDANANVLVSWAMAEYHVGLSSRSFPTLMRSVERLSRARSIFEEKKQEIAGGAGEPATTNGSANGENGAAAAKPSSNNPRLLSLEAEIRLTHYNSAVIKQKSLQMLLETRKEERLLPELRQAIEGISDSLSTFTTLLPAAQQGQLGLVSAELLEQRIQFGESLRDRQAQAAVQEQEAFEAEVAERSEAVKALRAEKERQRVEAEQRAREEEEKRLEEVKERRRRAVEEAREFTYRLPSPEVQVKQKRGGGGEKTGKKRSRKQRGASSEVETDEEERRAQDALLEDDENLAALTGESEGEGAYDEEERQKRRADRKRAKMEELRASRAAKKQKGSKGKPRKKRVVKDSDAESSSESSSSEGGPDSDDEEEAQSSNAGSDGEDDGAKEERRAQKLEKKKRKEKREKKKSGKKSKKAAAPSRPAKRGVVDDDMIDTDEEM</sequence>
<feature type="region of interest" description="Disordered" evidence="3">
    <location>
        <begin position="989"/>
        <end position="1020"/>
    </location>
</feature>
<dbReference type="GO" id="GO:0006368">
    <property type="term" value="P:transcription elongation by RNA polymerase II"/>
    <property type="evidence" value="ECO:0007669"/>
    <property type="project" value="TreeGrafter"/>
</dbReference>
<dbReference type="SMART" id="SM00028">
    <property type="entry name" value="TPR"/>
    <property type="match status" value="5"/>
</dbReference>
<dbReference type="GO" id="GO:0006355">
    <property type="term" value="P:regulation of DNA-templated transcription"/>
    <property type="evidence" value="ECO:0007669"/>
    <property type="project" value="InterPro"/>
</dbReference>
<dbReference type="STRING" id="1569628.A0A316UZJ0"/>
<keyword evidence="2" id="KW-0802">TPR repeat</keyword>
<dbReference type="GO" id="GO:0016593">
    <property type="term" value="C:Cdc73/Paf1 complex"/>
    <property type="evidence" value="ECO:0007669"/>
    <property type="project" value="TreeGrafter"/>
</dbReference>
<gene>
    <name evidence="4" type="ORF">BDZ90DRAFT_230573</name>
</gene>
<organism evidence="4 5">
    <name type="scientific">Jaminaea rosea</name>
    <dbReference type="NCBI Taxonomy" id="1569628"/>
    <lineage>
        <taxon>Eukaryota</taxon>
        <taxon>Fungi</taxon>
        <taxon>Dikarya</taxon>
        <taxon>Basidiomycota</taxon>
        <taxon>Ustilaginomycotina</taxon>
        <taxon>Exobasidiomycetes</taxon>
        <taxon>Microstromatales</taxon>
        <taxon>Microstromatales incertae sedis</taxon>
        <taxon>Jaminaea</taxon>
    </lineage>
</organism>
<dbReference type="InterPro" id="IPR011990">
    <property type="entry name" value="TPR-like_helical_dom_sf"/>
</dbReference>
<dbReference type="GeneID" id="37027346"/>
<dbReference type="PANTHER" id="PTHR14027:SF2">
    <property type="entry name" value="RNA POLYMERASE-ASSOCIATED PROTEIN CTR9 HOMOLOG"/>
    <property type="match status" value="1"/>
</dbReference>
<name>A0A316UZJ0_9BASI</name>
<evidence type="ECO:0000313" key="5">
    <source>
        <dbReference type="Proteomes" id="UP000245884"/>
    </source>
</evidence>